<reference evidence="2" key="2">
    <citation type="submission" date="2015-01" db="EMBL/GenBank/DDBJ databases">
        <title>Evolutionary Origins and Diversification of the Mycorrhizal Mutualists.</title>
        <authorList>
            <consortium name="DOE Joint Genome Institute"/>
            <consortium name="Mycorrhizal Genomics Consortium"/>
            <person name="Kohler A."/>
            <person name="Kuo A."/>
            <person name="Nagy L.G."/>
            <person name="Floudas D."/>
            <person name="Copeland A."/>
            <person name="Barry K.W."/>
            <person name="Cichocki N."/>
            <person name="Veneault-Fourrey C."/>
            <person name="LaButti K."/>
            <person name="Lindquist E.A."/>
            <person name="Lipzen A."/>
            <person name="Lundell T."/>
            <person name="Morin E."/>
            <person name="Murat C."/>
            <person name="Riley R."/>
            <person name="Ohm R."/>
            <person name="Sun H."/>
            <person name="Tunlid A."/>
            <person name="Henrissat B."/>
            <person name="Grigoriev I.V."/>
            <person name="Hibbett D.S."/>
            <person name="Martin F."/>
        </authorList>
    </citation>
    <scope>NUCLEOTIDE SEQUENCE [LARGE SCALE GENOMIC DNA]</scope>
    <source>
        <strain evidence="2">Ve08.2h10</strain>
    </source>
</reference>
<organism evidence="1 2">
    <name type="scientific">Paxillus rubicundulus Ve08.2h10</name>
    <dbReference type="NCBI Taxonomy" id="930991"/>
    <lineage>
        <taxon>Eukaryota</taxon>
        <taxon>Fungi</taxon>
        <taxon>Dikarya</taxon>
        <taxon>Basidiomycota</taxon>
        <taxon>Agaricomycotina</taxon>
        <taxon>Agaricomycetes</taxon>
        <taxon>Agaricomycetidae</taxon>
        <taxon>Boletales</taxon>
        <taxon>Paxilineae</taxon>
        <taxon>Paxillaceae</taxon>
        <taxon>Paxillus</taxon>
    </lineage>
</organism>
<evidence type="ECO:0000313" key="1">
    <source>
        <dbReference type="EMBL" id="KIL00144.1"/>
    </source>
</evidence>
<proteinExistence type="predicted"/>
<gene>
    <name evidence="1" type="ORF">PAXRUDRAFT_329498</name>
</gene>
<sequence length="100" mass="10822">MISRFAWSIQGTSLAVWVSDCMSRSRCISQVCTLIEQFAQGKCTGLKGGERQSCLCDDSEGYLDPLSMVLSCQSPHLMRILVEGDKFLASHGGEKGNGSS</sequence>
<name>A0A0D0DX93_9AGAM</name>
<keyword evidence="2" id="KW-1185">Reference proteome</keyword>
<dbReference type="Proteomes" id="UP000054538">
    <property type="component" value="Unassembled WGS sequence"/>
</dbReference>
<reference evidence="1 2" key="1">
    <citation type="submission" date="2014-04" db="EMBL/GenBank/DDBJ databases">
        <authorList>
            <consortium name="DOE Joint Genome Institute"/>
            <person name="Kuo A."/>
            <person name="Kohler A."/>
            <person name="Jargeat P."/>
            <person name="Nagy L.G."/>
            <person name="Floudas D."/>
            <person name="Copeland A."/>
            <person name="Barry K.W."/>
            <person name="Cichocki N."/>
            <person name="Veneault-Fourrey C."/>
            <person name="LaButti K."/>
            <person name="Lindquist E.A."/>
            <person name="Lipzen A."/>
            <person name="Lundell T."/>
            <person name="Morin E."/>
            <person name="Murat C."/>
            <person name="Sun H."/>
            <person name="Tunlid A."/>
            <person name="Henrissat B."/>
            <person name="Grigoriev I.V."/>
            <person name="Hibbett D.S."/>
            <person name="Martin F."/>
            <person name="Nordberg H.P."/>
            <person name="Cantor M.N."/>
            <person name="Hua S.X."/>
        </authorList>
    </citation>
    <scope>NUCLEOTIDE SEQUENCE [LARGE SCALE GENOMIC DNA]</scope>
    <source>
        <strain evidence="1 2">Ve08.2h10</strain>
    </source>
</reference>
<protein>
    <submittedName>
        <fullName evidence="1">Uncharacterized protein</fullName>
    </submittedName>
</protein>
<dbReference type="EMBL" id="KN824840">
    <property type="protein sequence ID" value="KIL00144.1"/>
    <property type="molecule type" value="Genomic_DNA"/>
</dbReference>
<dbReference type="HOGENOM" id="CLU_2306952_0_0_1"/>
<accession>A0A0D0DX93</accession>
<evidence type="ECO:0000313" key="2">
    <source>
        <dbReference type="Proteomes" id="UP000054538"/>
    </source>
</evidence>
<dbReference type="InParanoid" id="A0A0D0DX93"/>
<dbReference type="AlphaFoldDB" id="A0A0D0DX93"/>